<proteinExistence type="predicted"/>
<dbReference type="AlphaFoldDB" id="A0A915EFM5"/>
<keyword evidence="1" id="KW-1185">Reference proteome</keyword>
<reference evidence="2" key="1">
    <citation type="submission" date="2022-11" db="UniProtKB">
        <authorList>
            <consortium name="WormBaseParasite"/>
        </authorList>
    </citation>
    <scope>IDENTIFICATION</scope>
</reference>
<evidence type="ECO:0000313" key="2">
    <source>
        <dbReference type="WBParaSite" id="jg5369"/>
    </source>
</evidence>
<protein>
    <submittedName>
        <fullName evidence="2">Uncharacterized protein</fullName>
    </submittedName>
</protein>
<evidence type="ECO:0000313" key="1">
    <source>
        <dbReference type="Proteomes" id="UP000887574"/>
    </source>
</evidence>
<dbReference type="Proteomes" id="UP000887574">
    <property type="component" value="Unplaced"/>
</dbReference>
<sequence length="373" mass="42877">MDLMECKRDAQVTLLVEKPKPRQIMSSVRKDTLRCYNCSCYVCNGSIRDDEFVTLNPHKHSRNYAHAKCYVAPSQTARLLKRDEGAVESQDQNKRIFKMWRRRLTNLERQLFTNSENLSDMTSKDLLQWAFTSRTGLKIPKQIYGSTLTKWSTKKVAAAKIAKEISIRLSMLSQAPDDDPQYKNYKMALPLQQYDQLYSTTGTIQPSDRQKGKNGSQEAVTLIYSCPVPPAGLKQEHDILRGRGVDHTLVVYDLNRASTKSSREPLAFEESFVNHQAKSHSYSTIFETNLSEKIFAVSWFYDDTNDCCELTDIRERSGFPSFHQCSHTTIWSLHRTYCWLFGSMSFPNLVSSLTDASLLKAWLKLELGWTTKM</sequence>
<organism evidence="1 2">
    <name type="scientific">Ditylenchus dipsaci</name>
    <dbReference type="NCBI Taxonomy" id="166011"/>
    <lineage>
        <taxon>Eukaryota</taxon>
        <taxon>Metazoa</taxon>
        <taxon>Ecdysozoa</taxon>
        <taxon>Nematoda</taxon>
        <taxon>Chromadorea</taxon>
        <taxon>Rhabditida</taxon>
        <taxon>Tylenchina</taxon>
        <taxon>Tylenchomorpha</taxon>
        <taxon>Sphaerularioidea</taxon>
        <taxon>Anguinidae</taxon>
        <taxon>Anguininae</taxon>
        <taxon>Ditylenchus</taxon>
    </lineage>
</organism>
<name>A0A915EFM5_9BILA</name>
<accession>A0A915EFM5</accession>
<dbReference type="WBParaSite" id="jg5369">
    <property type="protein sequence ID" value="jg5369"/>
    <property type="gene ID" value="jg5369"/>
</dbReference>